<reference evidence="10" key="2">
    <citation type="submission" date="2021-09" db="EMBL/GenBank/DDBJ databases">
        <authorList>
            <person name="Jia N."/>
            <person name="Wang J."/>
            <person name="Shi W."/>
            <person name="Du L."/>
            <person name="Sun Y."/>
            <person name="Zhan W."/>
            <person name="Jiang J."/>
            <person name="Wang Q."/>
            <person name="Zhang B."/>
            <person name="Ji P."/>
            <person name="Sakyi L.B."/>
            <person name="Cui X."/>
            <person name="Yuan T."/>
            <person name="Jiang B."/>
            <person name="Yang W."/>
            <person name="Lam T.T.-Y."/>
            <person name="Chang Q."/>
            <person name="Ding S."/>
            <person name="Wang X."/>
            <person name="Zhu J."/>
            <person name="Ruan X."/>
            <person name="Zhao L."/>
            <person name="Wei J."/>
            <person name="Que T."/>
            <person name="Du C."/>
            <person name="Cheng J."/>
            <person name="Dai P."/>
            <person name="Han X."/>
            <person name="Huang E."/>
            <person name="Gao Y."/>
            <person name="Liu J."/>
            <person name="Shao H."/>
            <person name="Ye R."/>
            <person name="Li L."/>
            <person name="Wei W."/>
            <person name="Wang X."/>
            <person name="Wang C."/>
            <person name="Huo Q."/>
            <person name="Li W."/>
            <person name="Guo W."/>
            <person name="Chen H."/>
            <person name="Chen S."/>
            <person name="Zhou L."/>
            <person name="Zhou L."/>
            <person name="Ni X."/>
            <person name="Tian J."/>
            <person name="Zhou Y."/>
            <person name="Sheng Y."/>
            <person name="Liu T."/>
            <person name="Pan Y."/>
            <person name="Xia L."/>
            <person name="Li J."/>
            <person name="Zhao F."/>
            <person name="Cao W."/>
        </authorList>
    </citation>
    <scope>NUCLEOTIDE SEQUENCE</scope>
    <source>
        <strain evidence="10">Rmic-2018</strain>
        <tissue evidence="10">Larvae</tissue>
    </source>
</reference>
<comment type="cofactor">
    <cofactor evidence="1">
        <name>Zn(2+)</name>
        <dbReference type="ChEBI" id="CHEBI:29105"/>
    </cofactor>
</comment>
<keyword evidence="5" id="KW-0378">Hydrolase</keyword>
<dbReference type="GO" id="GO:0004222">
    <property type="term" value="F:metalloendopeptidase activity"/>
    <property type="evidence" value="ECO:0007669"/>
    <property type="project" value="InterPro"/>
</dbReference>
<dbReference type="InterPro" id="IPR018497">
    <property type="entry name" value="Peptidase_M13_C"/>
</dbReference>
<protein>
    <submittedName>
        <fullName evidence="10">Uncharacterized protein</fullName>
    </submittedName>
</protein>
<dbReference type="InterPro" id="IPR042089">
    <property type="entry name" value="Peptidase_M13_dom_2"/>
</dbReference>
<name>A0A9J6DKW7_RHIMP</name>
<dbReference type="Proteomes" id="UP000821866">
    <property type="component" value="Chromosome 6"/>
</dbReference>
<dbReference type="InterPro" id="IPR000718">
    <property type="entry name" value="Peptidase_M13"/>
</dbReference>
<evidence type="ECO:0000256" key="7">
    <source>
        <dbReference type="ARBA" id="ARBA00023049"/>
    </source>
</evidence>
<dbReference type="GO" id="GO:0016485">
    <property type="term" value="P:protein processing"/>
    <property type="evidence" value="ECO:0007669"/>
    <property type="project" value="TreeGrafter"/>
</dbReference>
<gene>
    <name evidence="10" type="ORF">HPB51_005167</name>
</gene>
<evidence type="ECO:0000259" key="9">
    <source>
        <dbReference type="Pfam" id="PF05649"/>
    </source>
</evidence>
<accession>A0A9J6DKW7</accession>
<dbReference type="GO" id="GO:0005886">
    <property type="term" value="C:plasma membrane"/>
    <property type="evidence" value="ECO:0007669"/>
    <property type="project" value="TreeGrafter"/>
</dbReference>
<evidence type="ECO:0000313" key="10">
    <source>
        <dbReference type="EMBL" id="KAH8022802.1"/>
    </source>
</evidence>
<comment type="similarity">
    <text evidence="2">Belongs to the peptidase M13 family.</text>
</comment>
<feature type="domain" description="Peptidase M13 N-terminal" evidence="9">
    <location>
        <begin position="70"/>
        <end position="442"/>
    </location>
</feature>
<dbReference type="Gene3D" id="3.40.390.10">
    <property type="entry name" value="Collagenase (Catalytic Domain)"/>
    <property type="match status" value="2"/>
</dbReference>
<evidence type="ECO:0000313" key="11">
    <source>
        <dbReference type="Proteomes" id="UP000821866"/>
    </source>
</evidence>
<comment type="caution">
    <text evidence="10">The sequence shown here is derived from an EMBL/GenBank/DDBJ whole genome shotgun (WGS) entry which is preliminary data.</text>
</comment>
<keyword evidence="11" id="KW-1185">Reference proteome</keyword>
<keyword evidence="6" id="KW-0862">Zinc</keyword>
<reference evidence="10" key="1">
    <citation type="journal article" date="2020" name="Cell">
        <title>Large-Scale Comparative Analyses of Tick Genomes Elucidate Their Genetic Diversity and Vector Capacities.</title>
        <authorList>
            <consortium name="Tick Genome and Microbiome Consortium (TIGMIC)"/>
            <person name="Jia N."/>
            <person name="Wang J."/>
            <person name="Shi W."/>
            <person name="Du L."/>
            <person name="Sun Y."/>
            <person name="Zhan W."/>
            <person name="Jiang J.F."/>
            <person name="Wang Q."/>
            <person name="Zhang B."/>
            <person name="Ji P."/>
            <person name="Bell-Sakyi L."/>
            <person name="Cui X.M."/>
            <person name="Yuan T.T."/>
            <person name="Jiang B.G."/>
            <person name="Yang W.F."/>
            <person name="Lam T.T."/>
            <person name="Chang Q.C."/>
            <person name="Ding S.J."/>
            <person name="Wang X.J."/>
            <person name="Zhu J.G."/>
            <person name="Ruan X.D."/>
            <person name="Zhao L."/>
            <person name="Wei J.T."/>
            <person name="Ye R.Z."/>
            <person name="Que T.C."/>
            <person name="Du C.H."/>
            <person name="Zhou Y.H."/>
            <person name="Cheng J.X."/>
            <person name="Dai P.F."/>
            <person name="Guo W.B."/>
            <person name="Han X.H."/>
            <person name="Huang E.J."/>
            <person name="Li L.F."/>
            <person name="Wei W."/>
            <person name="Gao Y.C."/>
            <person name="Liu J.Z."/>
            <person name="Shao H.Z."/>
            <person name="Wang X."/>
            <person name="Wang C.C."/>
            <person name="Yang T.C."/>
            <person name="Huo Q.B."/>
            <person name="Li W."/>
            <person name="Chen H.Y."/>
            <person name="Chen S.E."/>
            <person name="Zhou L.G."/>
            <person name="Ni X.B."/>
            <person name="Tian J.H."/>
            <person name="Sheng Y."/>
            <person name="Liu T."/>
            <person name="Pan Y.S."/>
            <person name="Xia L.Y."/>
            <person name="Li J."/>
            <person name="Zhao F."/>
            <person name="Cao W.C."/>
        </authorList>
    </citation>
    <scope>NUCLEOTIDE SEQUENCE</scope>
    <source>
        <strain evidence="10">Rmic-2018</strain>
    </source>
</reference>
<organism evidence="10 11">
    <name type="scientific">Rhipicephalus microplus</name>
    <name type="common">Cattle tick</name>
    <name type="synonym">Boophilus microplus</name>
    <dbReference type="NCBI Taxonomy" id="6941"/>
    <lineage>
        <taxon>Eukaryota</taxon>
        <taxon>Metazoa</taxon>
        <taxon>Ecdysozoa</taxon>
        <taxon>Arthropoda</taxon>
        <taxon>Chelicerata</taxon>
        <taxon>Arachnida</taxon>
        <taxon>Acari</taxon>
        <taxon>Parasitiformes</taxon>
        <taxon>Ixodida</taxon>
        <taxon>Ixodoidea</taxon>
        <taxon>Ixodidae</taxon>
        <taxon>Rhipicephalinae</taxon>
        <taxon>Rhipicephalus</taxon>
        <taxon>Boophilus</taxon>
    </lineage>
</organism>
<evidence type="ECO:0000256" key="6">
    <source>
        <dbReference type="ARBA" id="ARBA00022833"/>
    </source>
</evidence>
<evidence type="ECO:0000256" key="3">
    <source>
        <dbReference type="ARBA" id="ARBA00022670"/>
    </source>
</evidence>
<evidence type="ECO:0000259" key="8">
    <source>
        <dbReference type="Pfam" id="PF01431"/>
    </source>
</evidence>
<evidence type="ECO:0000256" key="1">
    <source>
        <dbReference type="ARBA" id="ARBA00001947"/>
    </source>
</evidence>
<dbReference type="VEuPathDB" id="VectorBase:LOC119173703"/>
<dbReference type="SUPFAM" id="SSF55486">
    <property type="entry name" value="Metalloproteases ('zincins'), catalytic domain"/>
    <property type="match status" value="1"/>
</dbReference>
<dbReference type="GO" id="GO:0046872">
    <property type="term" value="F:metal ion binding"/>
    <property type="evidence" value="ECO:0007669"/>
    <property type="project" value="UniProtKB-KW"/>
</dbReference>
<keyword evidence="7" id="KW-0482">Metalloprotease</keyword>
<dbReference type="Pfam" id="PF01431">
    <property type="entry name" value="Peptidase_M13"/>
    <property type="match status" value="1"/>
</dbReference>
<dbReference type="Pfam" id="PF05649">
    <property type="entry name" value="Peptidase_M13_N"/>
    <property type="match status" value="1"/>
</dbReference>
<feature type="domain" description="Peptidase M13 C-terminal" evidence="8">
    <location>
        <begin position="590"/>
        <end position="674"/>
    </location>
</feature>
<dbReference type="PANTHER" id="PTHR11733:SF241">
    <property type="entry name" value="GH26575P-RELATED"/>
    <property type="match status" value="1"/>
</dbReference>
<dbReference type="Gene3D" id="1.10.1380.10">
    <property type="entry name" value="Neutral endopeptidase , domain2"/>
    <property type="match status" value="1"/>
</dbReference>
<evidence type="ECO:0000256" key="4">
    <source>
        <dbReference type="ARBA" id="ARBA00022723"/>
    </source>
</evidence>
<evidence type="ECO:0000256" key="2">
    <source>
        <dbReference type="ARBA" id="ARBA00007357"/>
    </source>
</evidence>
<sequence length="685" mass="77503">MPQRGRFVEDEASYRDCVRGLGHSWDYAGGLLRFPLDASAGWPRALLCVTDDCRLHALYLDYNINDAFSPCTDFNGHVCSRWMPSQTYAELGATALGELTIKWIENLPSLLRRVAEADKTAERPLLMYESCVKERDHASLLDAAMFVAFLKELNLSWPEKSPSQVSALEVLIDLALRWQMTFWLSFQLRKDASQGARLYIETGDADVLSLFAMNHRYVMQRGSYIDYWMSHYTALYGNATSVPAMSHIRESAVQQTYIIKLLTDVRTKNAKSTTVLPIGQVSNHKSRITSSEWLRHLKKYPSGEAFQSYPDQVFSDASLLDAINLLFNTYDDKQLIHHFSWQFVQMYFLVLERTPLEIVHWGKTYSAAYVPVYCAMYVEEVYRPLLAAVSIELTISSSDISRLNYALGSLMDKVVSALNASQLDAGAKRLALSRYQSMQVRIWPPGRYYGEDEIENAYYCCPRKSGSFTRHWIECHRCLQRVANTPFHRESSGMHRLLSSSPVTYDPVANELSVAVSALGHPLYYPHGTPAMFYGGLGFLFVAEMLKALSRAHVAVLVRASATTDVPVGNRSDGRCFAVRENDTRATYFAALNVAYAAFAEDTASDVQDRRRPISRRRSEESVFFLTACRMMCRVVGSQPTGSIDCNSLFRNSPHFAKAFACPRESAMNPSWRCVYFGDNDDHTS</sequence>
<dbReference type="PROSITE" id="PS51885">
    <property type="entry name" value="NEPRILYSIN"/>
    <property type="match status" value="1"/>
</dbReference>
<keyword evidence="4" id="KW-0479">Metal-binding</keyword>
<dbReference type="InterPro" id="IPR008753">
    <property type="entry name" value="Peptidase_M13_N"/>
</dbReference>
<dbReference type="InterPro" id="IPR024079">
    <property type="entry name" value="MetalloPept_cat_dom_sf"/>
</dbReference>
<proteinExistence type="inferred from homology"/>
<keyword evidence="3" id="KW-0645">Protease</keyword>
<evidence type="ECO:0000256" key="5">
    <source>
        <dbReference type="ARBA" id="ARBA00022801"/>
    </source>
</evidence>
<dbReference type="EMBL" id="JABSTU010000008">
    <property type="protein sequence ID" value="KAH8022802.1"/>
    <property type="molecule type" value="Genomic_DNA"/>
</dbReference>
<dbReference type="PANTHER" id="PTHR11733">
    <property type="entry name" value="ZINC METALLOPROTEASE FAMILY M13 NEPRILYSIN-RELATED"/>
    <property type="match status" value="1"/>
</dbReference>
<dbReference type="AlphaFoldDB" id="A0A9J6DKW7"/>